<dbReference type="InterPro" id="IPR001623">
    <property type="entry name" value="DnaJ_domain"/>
</dbReference>
<accession>A0A2H9TJ17</accession>
<keyword evidence="3" id="KW-0677">Repeat</keyword>
<dbReference type="GO" id="GO:0009408">
    <property type="term" value="P:response to heat"/>
    <property type="evidence" value="ECO:0007669"/>
    <property type="project" value="InterPro"/>
</dbReference>
<dbReference type="GO" id="GO:0008270">
    <property type="term" value="F:zinc ion binding"/>
    <property type="evidence" value="ECO:0007669"/>
    <property type="project" value="UniProtKB-KW"/>
</dbReference>
<dbReference type="OrthoDB" id="550424at2759"/>
<dbReference type="Pfam" id="PF00226">
    <property type="entry name" value="DnaJ"/>
    <property type="match status" value="1"/>
</dbReference>
<dbReference type="Proteomes" id="UP000240830">
    <property type="component" value="Unassembled WGS sequence"/>
</dbReference>
<keyword evidence="5 9" id="KW-0862">Zinc</keyword>
<dbReference type="SUPFAM" id="SSF57938">
    <property type="entry name" value="DnaJ/Hsp40 cysteine-rich domain"/>
    <property type="match status" value="1"/>
</dbReference>
<dbReference type="Pfam" id="PF01556">
    <property type="entry name" value="DnaJ_C"/>
    <property type="match status" value="1"/>
</dbReference>
<dbReference type="Gene3D" id="1.10.287.110">
    <property type="entry name" value="DnaJ domain"/>
    <property type="match status" value="1"/>
</dbReference>
<comment type="caution">
    <text evidence="13">The sequence shown here is derived from an EMBL/GenBank/DDBJ whole genome shotgun (WGS) entry which is preliminary data.</text>
</comment>
<evidence type="ECO:0000259" key="12">
    <source>
        <dbReference type="PROSITE" id="PS51188"/>
    </source>
</evidence>
<dbReference type="AlphaFoldDB" id="A0A2H9TJ17"/>
<evidence type="ECO:0000313" key="13">
    <source>
        <dbReference type="EMBL" id="PJF17747.1"/>
    </source>
</evidence>
<feature type="domain" description="J" evidence="11">
    <location>
        <begin position="6"/>
        <end position="68"/>
    </location>
</feature>
<dbReference type="InterPro" id="IPR044713">
    <property type="entry name" value="DNJA1/2-like"/>
</dbReference>
<dbReference type="EMBL" id="MTSL01000161">
    <property type="protein sequence ID" value="PJF17747.1"/>
    <property type="molecule type" value="Genomic_DNA"/>
</dbReference>
<dbReference type="SUPFAM" id="SSF46565">
    <property type="entry name" value="Chaperone J-domain"/>
    <property type="match status" value="1"/>
</dbReference>
<evidence type="ECO:0000256" key="10">
    <source>
        <dbReference type="SAM" id="MobiDB-lite"/>
    </source>
</evidence>
<gene>
    <name evidence="13" type="ORF">PSACC_02449</name>
</gene>
<feature type="zinc finger region" description="CR-type" evidence="9">
    <location>
        <begin position="127"/>
        <end position="210"/>
    </location>
</feature>
<dbReference type="PRINTS" id="PR00625">
    <property type="entry name" value="JDOMAIN"/>
</dbReference>
<dbReference type="Gene3D" id="2.60.260.20">
    <property type="entry name" value="Urease metallochaperone UreE, N-terminal domain"/>
    <property type="match status" value="2"/>
</dbReference>
<evidence type="ECO:0000256" key="7">
    <source>
        <dbReference type="ARBA" id="ARBA00023288"/>
    </source>
</evidence>
<evidence type="ECO:0000256" key="2">
    <source>
        <dbReference type="ARBA" id="ARBA00022723"/>
    </source>
</evidence>
<evidence type="ECO:0000256" key="6">
    <source>
        <dbReference type="ARBA" id="ARBA00023186"/>
    </source>
</evidence>
<dbReference type="Pfam" id="PF00684">
    <property type="entry name" value="DnaJ_CXXCXGXG"/>
    <property type="match status" value="1"/>
</dbReference>
<dbReference type="FunFam" id="1.10.287.110:FF:000016">
    <property type="entry name" value="DnaJ (Hsp40) homolog, subfamily A, member 2"/>
    <property type="match status" value="1"/>
</dbReference>
<evidence type="ECO:0000256" key="4">
    <source>
        <dbReference type="ARBA" id="ARBA00022771"/>
    </source>
</evidence>
<dbReference type="GO" id="GO:0005524">
    <property type="term" value="F:ATP binding"/>
    <property type="evidence" value="ECO:0007669"/>
    <property type="project" value="InterPro"/>
</dbReference>
<dbReference type="PROSITE" id="PS00636">
    <property type="entry name" value="DNAJ_1"/>
    <property type="match status" value="1"/>
</dbReference>
<dbReference type="InterPro" id="IPR001305">
    <property type="entry name" value="HSP_DnaJ_Cys-rich_dom"/>
</dbReference>
<dbReference type="SMART" id="SM00271">
    <property type="entry name" value="DnaJ"/>
    <property type="match status" value="1"/>
</dbReference>
<dbReference type="InterPro" id="IPR018253">
    <property type="entry name" value="DnaJ_domain_CS"/>
</dbReference>
<keyword evidence="6" id="KW-0143">Chaperone</keyword>
<dbReference type="CDD" id="cd10719">
    <property type="entry name" value="DnaJ_zf"/>
    <property type="match status" value="1"/>
</dbReference>
<keyword evidence="8" id="KW-0636">Prenylation</keyword>
<keyword evidence="1" id="KW-0488">Methylation</keyword>
<dbReference type="InterPro" id="IPR036869">
    <property type="entry name" value="J_dom_sf"/>
</dbReference>
<dbReference type="PROSITE" id="PS50076">
    <property type="entry name" value="DNAJ_2"/>
    <property type="match status" value="1"/>
</dbReference>
<dbReference type="SUPFAM" id="SSF49493">
    <property type="entry name" value="HSP40/DnaJ peptide-binding domain"/>
    <property type="match status" value="2"/>
</dbReference>
<dbReference type="PANTHER" id="PTHR43888">
    <property type="entry name" value="DNAJ-LIKE-2, ISOFORM A-RELATED"/>
    <property type="match status" value="1"/>
</dbReference>
<keyword evidence="2 9" id="KW-0479">Metal-binding</keyword>
<dbReference type="CDD" id="cd10747">
    <property type="entry name" value="DnaJ_C"/>
    <property type="match status" value="1"/>
</dbReference>
<dbReference type="PROSITE" id="PS51188">
    <property type="entry name" value="ZF_CR"/>
    <property type="match status" value="1"/>
</dbReference>
<evidence type="ECO:0000256" key="1">
    <source>
        <dbReference type="ARBA" id="ARBA00022481"/>
    </source>
</evidence>
<protein>
    <submittedName>
        <fullName evidence="13">Uncharacterized protein</fullName>
    </submittedName>
</protein>
<keyword evidence="4 9" id="KW-0863">Zinc-finger</keyword>
<dbReference type="GO" id="GO:0030544">
    <property type="term" value="F:Hsp70 protein binding"/>
    <property type="evidence" value="ECO:0007669"/>
    <property type="project" value="InterPro"/>
</dbReference>
<keyword evidence="7" id="KW-0449">Lipoprotein</keyword>
<evidence type="ECO:0000256" key="3">
    <source>
        <dbReference type="ARBA" id="ARBA00022737"/>
    </source>
</evidence>
<dbReference type="FunFam" id="2.10.230.10:FF:000001">
    <property type="entry name" value="DnaJ subfamily A member 2"/>
    <property type="match status" value="1"/>
</dbReference>
<dbReference type="InterPro" id="IPR008971">
    <property type="entry name" value="HSP40/DnaJ_pept-bd"/>
</dbReference>
<dbReference type="InterPro" id="IPR012724">
    <property type="entry name" value="DnaJ"/>
</dbReference>
<dbReference type="Gene3D" id="2.10.230.10">
    <property type="entry name" value="Heat shock protein DnaJ, cysteine-rich domain"/>
    <property type="match status" value="1"/>
</dbReference>
<feature type="domain" description="CR-type" evidence="12">
    <location>
        <begin position="127"/>
        <end position="210"/>
    </location>
</feature>
<evidence type="ECO:0000256" key="9">
    <source>
        <dbReference type="PROSITE-ProRule" id="PRU00546"/>
    </source>
</evidence>
<keyword evidence="14" id="KW-1185">Reference proteome</keyword>
<evidence type="ECO:0000313" key="14">
    <source>
        <dbReference type="Proteomes" id="UP000240830"/>
    </source>
</evidence>
<dbReference type="HAMAP" id="MF_01152">
    <property type="entry name" value="DnaJ"/>
    <property type="match status" value="1"/>
</dbReference>
<dbReference type="InterPro" id="IPR002939">
    <property type="entry name" value="DnaJ_C"/>
</dbReference>
<dbReference type="FunFam" id="2.60.260.20:FF:000003">
    <property type="entry name" value="DnaJ subfamily A member 2"/>
    <property type="match status" value="1"/>
</dbReference>
<evidence type="ECO:0000259" key="11">
    <source>
        <dbReference type="PROSITE" id="PS50076"/>
    </source>
</evidence>
<dbReference type="STRING" id="1246581.A0A2H9TJ17"/>
<name>A0A2H9TJ17_9FUNG</name>
<organism evidence="13 14">
    <name type="scientific">Paramicrosporidium saccamoebae</name>
    <dbReference type="NCBI Taxonomy" id="1246581"/>
    <lineage>
        <taxon>Eukaryota</taxon>
        <taxon>Fungi</taxon>
        <taxon>Fungi incertae sedis</taxon>
        <taxon>Cryptomycota</taxon>
        <taxon>Cryptomycota incertae sedis</taxon>
        <taxon>Paramicrosporidium</taxon>
    </lineage>
</organism>
<dbReference type="CDD" id="cd06257">
    <property type="entry name" value="DnaJ"/>
    <property type="match status" value="1"/>
</dbReference>
<dbReference type="InterPro" id="IPR036410">
    <property type="entry name" value="HSP_DnaJ_Cys-rich_dom_sf"/>
</dbReference>
<feature type="region of interest" description="Disordered" evidence="10">
    <location>
        <begin position="365"/>
        <end position="408"/>
    </location>
</feature>
<dbReference type="GO" id="GO:0051082">
    <property type="term" value="F:unfolded protein binding"/>
    <property type="evidence" value="ECO:0007669"/>
    <property type="project" value="InterPro"/>
</dbReference>
<proteinExistence type="inferred from homology"/>
<evidence type="ECO:0000256" key="5">
    <source>
        <dbReference type="ARBA" id="ARBA00022833"/>
    </source>
</evidence>
<sequence>MVKTTKLYDLLGVSPSASESELKSSYRKLALKYHPDKNPDAGDQFKEISHAYEVLSDSNKREVYDQYGEEGLNGDGPGMSPQDIFSQFFGGGFFGGGFPHGQRQRGPRRGADMDFSLGVTLEDLYKGKTTKIAVQRQIVCVKCSGKGGKADSVKSCPGCQGTGVRVTIRQMGPMIQQMQSACNECNGEGEIIKEKDRCTSCHGKKVSSEKKVHEVFIEKGMADGQRIKFAGEADQAPGVVAGDVVVILNEKEHAFFKRNGKDLHCKVKIDLLTALAGGSFTIKHLDDRILEGTIKPGEVMKPEEVRCIDGEGMPEYKRPFNKGDLYVQFELVFPPANWADAETIAKLESILPPRMAMEVEAEDALPVTLKKVDPRRRTREQDRRQQRNAYDDDEEEERGGPGVQCHQQ</sequence>
<evidence type="ECO:0000256" key="8">
    <source>
        <dbReference type="ARBA" id="ARBA00023289"/>
    </source>
</evidence>
<dbReference type="GO" id="GO:0006457">
    <property type="term" value="P:protein folding"/>
    <property type="evidence" value="ECO:0007669"/>
    <property type="project" value="InterPro"/>
</dbReference>
<reference evidence="13 14" key="1">
    <citation type="submission" date="2016-10" db="EMBL/GenBank/DDBJ databases">
        <title>The genome of Paramicrosporidium saccamoebae is the missing link in understanding Cryptomycota and Microsporidia evolution.</title>
        <authorList>
            <person name="Quandt C.A."/>
            <person name="Beaudet D."/>
            <person name="Corsaro D."/>
            <person name="Michel R."/>
            <person name="Corradi N."/>
            <person name="James T."/>
        </authorList>
    </citation>
    <scope>NUCLEOTIDE SEQUENCE [LARGE SCALE GENOMIC DNA]</scope>
    <source>
        <strain evidence="13 14">KSL3</strain>
    </source>
</reference>